<dbReference type="Proteomes" id="UP001218218">
    <property type="component" value="Unassembled WGS sequence"/>
</dbReference>
<evidence type="ECO:0000256" key="1">
    <source>
        <dbReference type="SAM" id="MobiDB-lite"/>
    </source>
</evidence>
<protein>
    <submittedName>
        <fullName evidence="2">Uncharacterized protein</fullName>
    </submittedName>
</protein>
<keyword evidence="3" id="KW-1185">Reference proteome</keyword>
<organism evidence="2 3">
    <name type="scientific">Mycena albidolilacea</name>
    <dbReference type="NCBI Taxonomy" id="1033008"/>
    <lineage>
        <taxon>Eukaryota</taxon>
        <taxon>Fungi</taxon>
        <taxon>Dikarya</taxon>
        <taxon>Basidiomycota</taxon>
        <taxon>Agaricomycotina</taxon>
        <taxon>Agaricomycetes</taxon>
        <taxon>Agaricomycetidae</taxon>
        <taxon>Agaricales</taxon>
        <taxon>Marasmiineae</taxon>
        <taxon>Mycenaceae</taxon>
        <taxon>Mycena</taxon>
    </lineage>
</organism>
<feature type="compositionally biased region" description="Low complexity" evidence="1">
    <location>
        <begin position="202"/>
        <end position="222"/>
    </location>
</feature>
<evidence type="ECO:0000313" key="2">
    <source>
        <dbReference type="EMBL" id="KAJ7353309.1"/>
    </source>
</evidence>
<comment type="caution">
    <text evidence="2">The sequence shown here is derived from an EMBL/GenBank/DDBJ whole genome shotgun (WGS) entry which is preliminary data.</text>
</comment>
<evidence type="ECO:0000313" key="3">
    <source>
        <dbReference type="Proteomes" id="UP001218218"/>
    </source>
</evidence>
<proteinExistence type="predicted"/>
<feature type="region of interest" description="Disordered" evidence="1">
    <location>
        <begin position="335"/>
        <end position="361"/>
    </location>
</feature>
<gene>
    <name evidence="2" type="ORF">DFH08DRAFT_956377</name>
</gene>
<accession>A0AAD7EXM4</accession>
<sequence length="696" mass="77268">MSENFAPSGPLVGLSMARQSLPSALDAAGTAFTSALAAYEGVAKVEQLPVAVKHATLQTAIDRAHGFVPFKESLTHDNRSAVKDGLYTLRDIVTTVTREQKFQAPKSHMAGISAMITFYETQIEANAAKRADRAANRTASKKSAKSPETVPDSDGEKIQSLVNALKSLQMDLDTVLSAASGSSATPESRAGSGTVPSGLHFTKTTPSTSSVVSVTPTTSSKSAKGDKSSVCLFCGSDLHAETDCSLKAKAREIRNKEAKDQEVPRTDKSSSKEILIIDDPVYFPLSSKKSVTFEKTDEVKEAKEAKRKRKVHLLAFSQVPGLILNFAQAEKAESRAAAEKGEADASTTRKRRRSARHAPQVGAEQEIAIPATLSQDVSLPIKAKASVLLQSTDLSTKDVEFLQQRESYLQRQLYVCGYSLKHFFSLHEFLDRELSLVRAEYEEDTEMADDEADDIVSHFPLDNALCFRVMAPFPKNELEQHVLFMLQDNRPEAACRHCVRDGLHCLWYSFGRACHFCERRCLDDCLGLNEMSFYAQLLTYPPVLPFGRDKFHPDEMSPFVREAFAHLKNEHLHTRLALIRQKVMGMTDVRLLSELHTELKGLRFGSSVTNIVVERLQELTPGNGGIQFLRFPASAESPHYSSSHALATNSLGFSRASFFGLRIQSERFLFLVRFFFRSLGFLEVLRRYPQSYFVEQ</sequence>
<dbReference type="AlphaFoldDB" id="A0AAD7EXM4"/>
<feature type="region of interest" description="Disordered" evidence="1">
    <location>
        <begin position="130"/>
        <end position="156"/>
    </location>
</feature>
<name>A0AAD7EXM4_9AGAR</name>
<feature type="region of interest" description="Disordered" evidence="1">
    <location>
        <begin position="179"/>
        <end position="226"/>
    </location>
</feature>
<dbReference type="EMBL" id="JARIHO010000011">
    <property type="protein sequence ID" value="KAJ7353309.1"/>
    <property type="molecule type" value="Genomic_DNA"/>
</dbReference>
<reference evidence="2" key="1">
    <citation type="submission" date="2023-03" db="EMBL/GenBank/DDBJ databases">
        <title>Massive genome expansion in bonnet fungi (Mycena s.s.) driven by repeated elements and novel gene families across ecological guilds.</title>
        <authorList>
            <consortium name="Lawrence Berkeley National Laboratory"/>
            <person name="Harder C.B."/>
            <person name="Miyauchi S."/>
            <person name="Viragh M."/>
            <person name="Kuo A."/>
            <person name="Thoen E."/>
            <person name="Andreopoulos B."/>
            <person name="Lu D."/>
            <person name="Skrede I."/>
            <person name="Drula E."/>
            <person name="Henrissat B."/>
            <person name="Morin E."/>
            <person name="Kohler A."/>
            <person name="Barry K."/>
            <person name="LaButti K."/>
            <person name="Morin E."/>
            <person name="Salamov A."/>
            <person name="Lipzen A."/>
            <person name="Mereny Z."/>
            <person name="Hegedus B."/>
            <person name="Baldrian P."/>
            <person name="Stursova M."/>
            <person name="Weitz H."/>
            <person name="Taylor A."/>
            <person name="Grigoriev I.V."/>
            <person name="Nagy L.G."/>
            <person name="Martin F."/>
            <person name="Kauserud H."/>
        </authorList>
    </citation>
    <scope>NUCLEOTIDE SEQUENCE</scope>
    <source>
        <strain evidence="2">CBHHK002</strain>
    </source>
</reference>